<dbReference type="PROSITE" id="PS50893">
    <property type="entry name" value="ABC_TRANSPORTER_2"/>
    <property type="match status" value="1"/>
</dbReference>
<dbReference type="Gene3D" id="3.40.50.300">
    <property type="entry name" value="P-loop containing nucleotide triphosphate hydrolases"/>
    <property type="match status" value="1"/>
</dbReference>
<organism evidence="6 7">
    <name type="scientific">Pedobacter quisquiliarum</name>
    <dbReference type="NCBI Taxonomy" id="1834438"/>
    <lineage>
        <taxon>Bacteria</taxon>
        <taxon>Pseudomonadati</taxon>
        <taxon>Bacteroidota</taxon>
        <taxon>Sphingobacteriia</taxon>
        <taxon>Sphingobacteriales</taxon>
        <taxon>Sphingobacteriaceae</taxon>
        <taxon>Pedobacter</taxon>
    </lineage>
</organism>
<dbReference type="RefSeq" id="WP_188627872.1">
    <property type="nucleotide sequence ID" value="NZ_BMIL01000012.1"/>
</dbReference>
<dbReference type="PANTHER" id="PTHR43117">
    <property type="entry name" value="OSMOPROTECTANT IMPORT ATP-BINDING PROTEIN OSMV"/>
    <property type="match status" value="1"/>
</dbReference>
<proteinExistence type="inferred from homology"/>
<evidence type="ECO:0000256" key="1">
    <source>
        <dbReference type="ARBA" id="ARBA00005417"/>
    </source>
</evidence>
<dbReference type="GO" id="GO:0015697">
    <property type="term" value="P:quaternary ammonium group transport"/>
    <property type="evidence" value="ECO:0007669"/>
    <property type="project" value="UniProtKB-ARBA"/>
</dbReference>
<evidence type="ECO:0000313" key="7">
    <source>
        <dbReference type="Proteomes" id="UP000651668"/>
    </source>
</evidence>
<evidence type="ECO:0000256" key="2">
    <source>
        <dbReference type="ARBA" id="ARBA00022448"/>
    </source>
</evidence>
<keyword evidence="7" id="KW-1185">Reference proteome</keyword>
<keyword evidence="2" id="KW-0813">Transport</keyword>
<dbReference type="Pfam" id="PF00005">
    <property type="entry name" value="ABC_tran"/>
    <property type="match status" value="1"/>
</dbReference>
<dbReference type="SUPFAM" id="SSF52540">
    <property type="entry name" value="P-loop containing nucleoside triphosphate hydrolases"/>
    <property type="match status" value="1"/>
</dbReference>
<evidence type="ECO:0000259" key="5">
    <source>
        <dbReference type="PROSITE" id="PS50893"/>
    </source>
</evidence>
<dbReference type="AlphaFoldDB" id="A0A916UIV3"/>
<reference evidence="6" key="2">
    <citation type="submission" date="2020-09" db="EMBL/GenBank/DDBJ databases">
        <authorList>
            <person name="Sun Q."/>
            <person name="Zhou Y."/>
        </authorList>
    </citation>
    <scope>NUCLEOTIDE SEQUENCE</scope>
    <source>
        <strain evidence="6">CGMCC 1.15343</strain>
    </source>
</reference>
<sequence>MIIVQNLSKFFQQTAAVKNVSFEVEQGETLVLLGTSGSGKTTTLRMINRLIEPSSGEVFINGQNALALPAEVLRRSIGYVLQNNGLFPHYTVAENISIVPKLLGWEKNTIEARVRELLVELHLDPKDYSNRYPRELSGGQQQRVGLARALAANPPILLMDEPFGALDPVTRSSIRMEFLRLDELKRKTIVMVTHDIEEACALGDKICLMDGGSIKQIGTPAELLFNPEGDFSRDFFGSDRAVLEMKSLRITNIWPYLESAEPDLLKSSGQADKDETLWMVLQRLSAGGPQRLLVRKDNESKTISLEIIFRSLKQLKGILA</sequence>
<dbReference type="PANTHER" id="PTHR43117:SF4">
    <property type="entry name" value="OSMOPROTECTANT IMPORT ATP-BINDING PROTEIN OSMV"/>
    <property type="match status" value="1"/>
</dbReference>
<protein>
    <recommendedName>
        <fullName evidence="5">ABC transporter domain-containing protein</fullName>
    </recommendedName>
</protein>
<dbReference type="FunFam" id="3.40.50.300:FF:000425">
    <property type="entry name" value="Probable ABC transporter, ATP-binding subunit"/>
    <property type="match status" value="1"/>
</dbReference>
<dbReference type="GO" id="GO:0016887">
    <property type="term" value="F:ATP hydrolysis activity"/>
    <property type="evidence" value="ECO:0007669"/>
    <property type="project" value="InterPro"/>
</dbReference>
<evidence type="ECO:0000256" key="3">
    <source>
        <dbReference type="ARBA" id="ARBA00022741"/>
    </source>
</evidence>
<keyword evidence="4" id="KW-0067">ATP-binding</keyword>
<dbReference type="SMART" id="SM00382">
    <property type="entry name" value="AAA"/>
    <property type="match status" value="1"/>
</dbReference>
<evidence type="ECO:0000256" key="4">
    <source>
        <dbReference type="ARBA" id="ARBA00022840"/>
    </source>
</evidence>
<dbReference type="InterPro" id="IPR003439">
    <property type="entry name" value="ABC_transporter-like_ATP-bd"/>
</dbReference>
<dbReference type="InterPro" id="IPR027417">
    <property type="entry name" value="P-loop_NTPase"/>
</dbReference>
<feature type="domain" description="ABC transporter" evidence="5">
    <location>
        <begin position="2"/>
        <end position="236"/>
    </location>
</feature>
<evidence type="ECO:0000313" key="6">
    <source>
        <dbReference type="EMBL" id="GGC75220.1"/>
    </source>
</evidence>
<keyword evidence="3" id="KW-0547">Nucleotide-binding</keyword>
<accession>A0A916UIV3</accession>
<dbReference type="EMBL" id="BMIL01000012">
    <property type="protein sequence ID" value="GGC75220.1"/>
    <property type="molecule type" value="Genomic_DNA"/>
</dbReference>
<comment type="caution">
    <text evidence="6">The sequence shown here is derived from an EMBL/GenBank/DDBJ whole genome shotgun (WGS) entry which is preliminary data.</text>
</comment>
<name>A0A916UIV3_9SPHI</name>
<dbReference type="GO" id="GO:0005524">
    <property type="term" value="F:ATP binding"/>
    <property type="evidence" value="ECO:0007669"/>
    <property type="project" value="UniProtKB-KW"/>
</dbReference>
<dbReference type="InterPro" id="IPR017871">
    <property type="entry name" value="ABC_transporter-like_CS"/>
</dbReference>
<gene>
    <name evidence="6" type="ORF">GCM10011387_31210</name>
</gene>
<comment type="similarity">
    <text evidence="1">Belongs to the ABC transporter superfamily.</text>
</comment>
<dbReference type="InterPro" id="IPR003593">
    <property type="entry name" value="AAA+_ATPase"/>
</dbReference>
<dbReference type="Proteomes" id="UP000651668">
    <property type="component" value="Unassembled WGS sequence"/>
</dbReference>
<dbReference type="PROSITE" id="PS00211">
    <property type="entry name" value="ABC_TRANSPORTER_1"/>
    <property type="match status" value="1"/>
</dbReference>
<reference evidence="6" key="1">
    <citation type="journal article" date="2014" name="Int. J. Syst. Evol. Microbiol.">
        <title>Complete genome sequence of Corynebacterium casei LMG S-19264T (=DSM 44701T), isolated from a smear-ripened cheese.</title>
        <authorList>
            <consortium name="US DOE Joint Genome Institute (JGI-PGF)"/>
            <person name="Walter F."/>
            <person name="Albersmeier A."/>
            <person name="Kalinowski J."/>
            <person name="Ruckert C."/>
        </authorList>
    </citation>
    <scope>NUCLEOTIDE SEQUENCE</scope>
    <source>
        <strain evidence="6">CGMCC 1.15343</strain>
    </source>
</reference>